<evidence type="ECO:0000313" key="2">
    <source>
        <dbReference type="EMBL" id="TXG69422.1"/>
    </source>
</evidence>
<dbReference type="Proteomes" id="UP000323000">
    <property type="component" value="Chromosome 2"/>
</dbReference>
<protein>
    <recommendedName>
        <fullName evidence="1">Reverse transcriptase zinc-binding domain-containing protein</fullName>
    </recommendedName>
</protein>
<evidence type="ECO:0000313" key="3">
    <source>
        <dbReference type="Proteomes" id="UP000323000"/>
    </source>
</evidence>
<dbReference type="EMBL" id="VAHF01000002">
    <property type="protein sequence ID" value="TXG69422.1"/>
    <property type="molecule type" value="Genomic_DNA"/>
</dbReference>
<feature type="domain" description="Reverse transcriptase zinc-binding" evidence="1">
    <location>
        <begin position="72"/>
        <end position="139"/>
    </location>
</feature>
<reference evidence="3" key="1">
    <citation type="journal article" date="2019" name="Gigascience">
        <title>De novo genome assembly of the endangered Acer yangbiense, a plant species with extremely small populations endemic to Yunnan Province, China.</title>
        <authorList>
            <person name="Yang J."/>
            <person name="Wariss H.M."/>
            <person name="Tao L."/>
            <person name="Zhang R."/>
            <person name="Yun Q."/>
            <person name="Hollingsworth P."/>
            <person name="Dao Z."/>
            <person name="Luo G."/>
            <person name="Guo H."/>
            <person name="Ma Y."/>
            <person name="Sun W."/>
        </authorList>
    </citation>
    <scope>NUCLEOTIDE SEQUENCE [LARGE SCALE GENOMIC DNA]</scope>
    <source>
        <strain evidence="3">cv. Malutang</strain>
    </source>
</reference>
<accession>A0A5C7ILC2</accession>
<evidence type="ECO:0000259" key="1">
    <source>
        <dbReference type="Pfam" id="PF13966"/>
    </source>
</evidence>
<comment type="caution">
    <text evidence="2">The sequence shown here is derived from an EMBL/GenBank/DDBJ whole genome shotgun (WGS) entry which is preliminary data.</text>
</comment>
<gene>
    <name evidence="2" type="ORF">EZV62_004357</name>
</gene>
<organism evidence="2 3">
    <name type="scientific">Acer yangbiense</name>
    <dbReference type="NCBI Taxonomy" id="1000413"/>
    <lineage>
        <taxon>Eukaryota</taxon>
        <taxon>Viridiplantae</taxon>
        <taxon>Streptophyta</taxon>
        <taxon>Embryophyta</taxon>
        <taxon>Tracheophyta</taxon>
        <taxon>Spermatophyta</taxon>
        <taxon>Magnoliopsida</taxon>
        <taxon>eudicotyledons</taxon>
        <taxon>Gunneridae</taxon>
        <taxon>Pentapetalae</taxon>
        <taxon>rosids</taxon>
        <taxon>malvids</taxon>
        <taxon>Sapindales</taxon>
        <taxon>Sapindaceae</taxon>
        <taxon>Hippocastanoideae</taxon>
        <taxon>Acereae</taxon>
        <taxon>Acer</taxon>
    </lineage>
</organism>
<name>A0A5C7ILC2_9ROSI</name>
<proteinExistence type="predicted"/>
<sequence length="207" mass="23400">MREDLSFGEAFFGVVNCLILDVEMIIGIPISKSVCTDTIVWHFDKSGEYSVKTGYMAAMLPSQLTSSSEPSGSNNLWKLIWRLLIPGKIKIFLWRACHHFLPSLVNLDKMGIHVDGLCPRCLRKPETICHALWGCPVLKVVRRFGKALSKLHCEDKFKFQDFFYSCIFLLKDEELALLCVVGVQEGKRSSQRVSRAWPDDGGKVESS</sequence>
<keyword evidence="3" id="KW-1185">Reference proteome</keyword>
<dbReference type="InterPro" id="IPR026960">
    <property type="entry name" value="RVT-Znf"/>
</dbReference>
<dbReference type="Pfam" id="PF13966">
    <property type="entry name" value="zf-RVT"/>
    <property type="match status" value="1"/>
</dbReference>
<dbReference type="OrthoDB" id="1717299at2759"/>
<dbReference type="AlphaFoldDB" id="A0A5C7ILC2"/>